<gene>
    <name evidence="2" type="ORF">HS088_TW21G01183</name>
</gene>
<dbReference type="InterPro" id="IPR053781">
    <property type="entry name" value="F-box_AtFBL13-like"/>
</dbReference>
<dbReference type="PANTHER" id="PTHR31900">
    <property type="entry name" value="F-BOX/RNI SUPERFAMILY PROTEIN-RELATED"/>
    <property type="match status" value="1"/>
</dbReference>
<dbReference type="SMART" id="SM00256">
    <property type="entry name" value="FBOX"/>
    <property type="match status" value="1"/>
</dbReference>
<dbReference type="AlphaFoldDB" id="A0A7J7C5I5"/>
<dbReference type="InterPro" id="IPR001810">
    <property type="entry name" value="F-box_dom"/>
</dbReference>
<dbReference type="SMART" id="SM00579">
    <property type="entry name" value="FBD"/>
    <property type="match status" value="1"/>
</dbReference>
<feature type="domain" description="F-box" evidence="1">
    <location>
        <begin position="14"/>
        <end position="62"/>
    </location>
</feature>
<dbReference type="InterPro" id="IPR050232">
    <property type="entry name" value="FBL13/AtMIF1-like"/>
</dbReference>
<dbReference type="Gene3D" id="1.20.1280.50">
    <property type="match status" value="1"/>
</dbReference>
<dbReference type="Pfam" id="PF23622">
    <property type="entry name" value="LRR_At1g61320_AtMIF1"/>
    <property type="match status" value="1"/>
</dbReference>
<dbReference type="EMBL" id="JAAARO010000021">
    <property type="protein sequence ID" value="KAF5729026.1"/>
    <property type="molecule type" value="Genomic_DNA"/>
</dbReference>
<organism evidence="2 3">
    <name type="scientific">Tripterygium wilfordii</name>
    <name type="common">Thunder God vine</name>
    <dbReference type="NCBI Taxonomy" id="458696"/>
    <lineage>
        <taxon>Eukaryota</taxon>
        <taxon>Viridiplantae</taxon>
        <taxon>Streptophyta</taxon>
        <taxon>Embryophyta</taxon>
        <taxon>Tracheophyta</taxon>
        <taxon>Spermatophyta</taxon>
        <taxon>Magnoliopsida</taxon>
        <taxon>eudicotyledons</taxon>
        <taxon>Gunneridae</taxon>
        <taxon>Pentapetalae</taxon>
        <taxon>rosids</taxon>
        <taxon>fabids</taxon>
        <taxon>Celastrales</taxon>
        <taxon>Celastraceae</taxon>
        <taxon>Tripterygium</taxon>
    </lineage>
</organism>
<accession>A0A7J7C5I5</accession>
<dbReference type="CDD" id="cd22160">
    <property type="entry name" value="F-box_AtFBL13-like"/>
    <property type="match status" value="1"/>
</dbReference>
<dbReference type="OrthoDB" id="612216at2759"/>
<evidence type="ECO:0000313" key="2">
    <source>
        <dbReference type="EMBL" id="KAF5729026.1"/>
    </source>
</evidence>
<keyword evidence="3" id="KW-1185">Reference proteome</keyword>
<dbReference type="Gene3D" id="3.80.10.10">
    <property type="entry name" value="Ribonuclease Inhibitor"/>
    <property type="match status" value="1"/>
</dbReference>
<evidence type="ECO:0000313" key="3">
    <source>
        <dbReference type="Proteomes" id="UP000593562"/>
    </source>
</evidence>
<dbReference type="FunCoup" id="A0A7J7C5I5">
    <property type="interactions" value="2340"/>
</dbReference>
<proteinExistence type="predicted"/>
<protein>
    <submittedName>
        <fullName evidence="2">F-box/LRR-repeat protein</fullName>
    </submittedName>
</protein>
<comment type="caution">
    <text evidence="2">The sequence shown here is derived from an EMBL/GenBank/DDBJ whole genome shotgun (WGS) entry which is preliminary data.</text>
</comment>
<dbReference type="InterPro" id="IPR036047">
    <property type="entry name" value="F-box-like_dom_sf"/>
</dbReference>
<dbReference type="PANTHER" id="PTHR31900:SF30">
    <property type="entry name" value="SUPERFAMILY PROTEIN, PUTATIVE-RELATED"/>
    <property type="match status" value="1"/>
</dbReference>
<dbReference type="InParanoid" id="A0A7J7C5I5"/>
<dbReference type="Proteomes" id="UP000593562">
    <property type="component" value="Unassembled WGS sequence"/>
</dbReference>
<dbReference type="Pfam" id="PF00646">
    <property type="entry name" value="F-box"/>
    <property type="match status" value="1"/>
</dbReference>
<dbReference type="SUPFAM" id="SSF52047">
    <property type="entry name" value="RNI-like"/>
    <property type="match status" value="1"/>
</dbReference>
<name>A0A7J7C5I5_TRIWF</name>
<dbReference type="SUPFAM" id="SSF81383">
    <property type="entry name" value="F-box domain"/>
    <property type="match status" value="1"/>
</dbReference>
<evidence type="ECO:0000259" key="1">
    <source>
        <dbReference type="PROSITE" id="PS50181"/>
    </source>
</evidence>
<dbReference type="PROSITE" id="PS50181">
    <property type="entry name" value="FBOX"/>
    <property type="match status" value="1"/>
</dbReference>
<dbReference type="InterPro" id="IPR032675">
    <property type="entry name" value="LRR_dom_sf"/>
</dbReference>
<sequence length="458" mass="52835">MQKVSERQDVDDSAKSLSKFPDVVLQHILSFLPTKDAIRTSVLSKRWEYLWTSIPNLEFNDHKANRATFMDFVDRGIALRKTDIKDFSLTCDVLGDESRIRRWVSAAVRYDVQTFCTDLSKCKESFELPQCLFNCASLRELHLSVSCTLKLPPSVCFSTLKILSLHSITFPDDHFTQKLFSGCPMLEDLWLHECNWVNVKIVSIYAPRLLKLSISEMEIDNHTWNESNGCQIMIFGNCLKYFYYIGELFNEYCFYNESSLDDVWIQMYYTDQRSRVVAYRLFKLLSGLRDFKELAISKDAVEVLNHAAELLAHMPLFNNLSILFLDWGQVNLGSKALLKILQNSPHLNSLVLVEGISFPSDSERILEPLPSCFLSHLKKIEVYEFEGTEKAYMDVAAILLKRTAALEKLVLSCPKSSTWTLEEKENVRNELLELPRALEVCTIQMSFFMFSITVSKYV</sequence>
<dbReference type="InterPro" id="IPR055357">
    <property type="entry name" value="LRR_At1g61320_AtMIF1"/>
</dbReference>
<reference evidence="2 3" key="1">
    <citation type="journal article" date="2020" name="Nat. Commun.">
        <title>Genome of Tripterygium wilfordii and identification of cytochrome P450 involved in triptolide biosynthesis.</title>
        <authorList>
            <person name="Tu L."/>
            <person name="Su P."/>
            <person name="Zhang Z."/>
            <person name="Gao L."/>
            <person name="Wang J."/>
            <person name="Hu T."/>
            <person name="Zhou J."/>
            <person name="Zhang Y."/>
            <person name="Zhao Y."/>
            <person name="Liu Y."/>
            <person name="Song Y."/>
            <person name="Tong Y."/>
            <person name="Lu Y."/>
            <person name="Yang J."/>
            <person name="Xu C."/>
            <person name="Jia M."/>
            <person name="Peters R.J."/>
            <person name="Huang L."/>
            <person name="Gao W."/>
        </authorList>
    </citation>
    <scope>NUCLEOTIDE SEQUENCE [LARGE SCALE GENOMIC DNA]</scope>
    <source>
        <strain evidence="3">cv. XIE 37</strain>
        <tissue evidence="2">Leaf</tissue>
    </source>
</reference>
<dbReference type="InterPro" id="IPR006566">
    <property type="entry name" value="FBD"/>
</dbReference>